<accession>A0A2Z7B3W3</accession>
<sequence>MDSFTIAGPTSGPDLNYTYSYTSILRLGLAAGDTPDAPHKHLGTRGPSTTASALSTPSEARAIKRRTWSSELGILYRSLAPGSGVSRPLSLWRRAHNLRRQSKLEASLEDPTRRVKALPRKTENVGRIMRKTYICSHSLALISPDLSIGGASSDTLPAPSDECSVAADLDPTRDLLLNCPTSSKLFGVASFALG</sequence>
<gene>
    <name evidence="1" type="ORF">F511_39415</name>
</gene>
<evidence type="ECO:0000313" key="2">
    <source>
        <dbReference type="Proteomes" id="UP000250235"/>
    </source>
</evidence>
<keyword evidence="2" id="KW-1185">Reference proteome</keyword>
<protein>
    <submittedName>
        <fullName evidence="1">Filament-like plant protein</fullName>
    </submittedName>
</protein>
<organism evidence="1 2">
    <name type="scientific">Dorcoceras hygrometricum</name>
    <dbReference type="NCBI Taxonomy" id="472368"/>
    <lineage>
        <taxon>Eukaryota</taxon>
        <taxon>Viridiplantae</taxon>
        <taxon>Streptophyta</taxon>
        <taxon>Embryophyta</taxon>
        <taxon>Tracheophyta</taxon>
        <taxon>Spermatophyta</taxon>
        <taxon>Magnoliopsida</taxon>
        <taxon>eudicotyledons</taxon>
        <taxon>Gunneridae</taxon>
        <taxon>Pentapetalae</taxon>
        <taxon>asterids</taxon>
        <taxon>lamiids</taxon>
        <taxon>Lamiales</taxon>
        <taxon>Gesneriaceae</taxon>
        <taxon>Didymocarpoideae</taxon>
        <taxon>Trichosporeae</taxon>
        <taxon>Loxocarpinae</taxon>
        <taxon>Dorcoceras</taxon>
    </lineage>
</organism>
<dbReference type="Proteomes" id="UP000250235">
    <property type="component" value="Unassembled WGS sequence"/>
</dbReference>
<dbReference type="AlphaFoldDB" id="A0A2Z7B3W3"/>
<name>A0A2Z7B3W3_9LAMI</name>
<dbReference type="EMBL" id="KV010085">
    <property type="protein sequence ID" value="KZV28563.1"/>
    <property type="molecule type" value="Genomic_DNA"/>
</dbReference>
<reference evidence="1 2" key="1">
    <citation type="journal article" date="2015" name="Proc. Natl. Acad. Sci. U.S.A.">
        <title>The resurrection genome of Boea hygrometrica: A blueprint for survival of dehydration.</title>
        <authorList>
            <person name="Xiao L."/>
            <person name="Yang G."/>
            <person name="Zhang L."/>
            <person name="Yang X."/>
            <person name="Zhao S."/>
            <person name="Ji Z."/>
            <person name="Zhou Q."/>
            <person name="Hu M."/>
            <person name="Wang Y."/>
            <person name="Chen M."/>
            <person name="Xu Y."/>
            <person name="Jin H."/>
            <person name="Xiao X."/>
            <person name="Hu G."/>
            <person name="Bao F."/>
            <person name="Hu Y."/>
            <person name="Wan P."/>
            <person name="Li L."/>
            <person name="Deng X."/>
            <person name="Kuang T."/>
            <person name="Xiang C."/>
            <person name="Zhu J.K."/>
            <person name="Oliver M.J."/>
            <person name="He Y."/>
        </authorList>
    </citation>
    <scope>NUCLEOTIDE SEQUENCE [LARGE SCALE GENOMIC DNA]</scope>
    <source>
        <strain evidence="2">cv. XS01</strain>
    </source>
</reference>
<proteinExistence type="predicted"/>
<evidence type="ECO:0000313" key="1">
    <source>
        <dbReference type="EMBL" id="KZV28563.1"/>
    </source>
</evidence>